<dbReference type="Proteomes" id="UP000184245">
    <property type="component" value="Unassembled WGS sequence"/>
</dbReference>
<dbReference type="SUPFAM" id="SSF46689">
    <property type="entry name" value="Homeodomain-like"/>
    <property type="match status" value="1"/>
</dbReference>
<evidence type="ECO:0000256" key="1">
    <source>
        <dbReference type="ARBA" id="ARBA00023125"/>
    </source>
</evidence>
<dbReference type="PROSITE" id="PS01081">
    <property type="entry name" value="HTH_TETR_1"/>
    <property type="match status" value="1"/>
</dbReference>
<dbReference type="AlphaFoldDB" id="A0A1M4X742"/>
<evidence type="ECO:0000259" key="3">
    <source>
        <dbReference type="PROSITE" id="PS50977"/>
    </source>
</evidence>
<organism evidence="4 5">
    <name type="scientific">Lactonifactor longoviformis DSM 17459</name>
    <dbReference type="NCBI Taxonomy" id="1122155"/>
    <lineage>
        <taxon>Bacteria</taxon>
        <taxon>Bacillati</taxon>
        <taxon>Bacillota</taxon>
        <taxon>Clostridia</taxon>
        <taxon>Eubacteriales</taxon>
        <taxon>Clostridiaceae</taxon>
        <taxon>Lactonifactor</taxon>
    </lineage>
</organism>
<gene>
    <name evidence="4" type="ORF">SAMN02745158_01862</name>
</gene>
<evidence type="ECO:0000313" key="4">
    <source>
        <dbReference type="EMBL" id="SHE89304.1"/>
    </source>
</evidence>
<dbReference type="InterPro" id="IPR001647">
    <property type="entry name" value="HTH_TetR"/>
</dbReference>
<dbReference type="InterPro" id="IPR009057">
    <property type="entry name" value="Homeodomain-like_sf"/>
</dbReference>
<reference evidence="4 5" key="1">
    <citation type="submission" date="2016-11" db="EMBL/GenBank/DDBJ databases">
        <authorList>
            <person name="Jaros S."/>
            <person name="Januszkiewicz K."/>
            <person name="Wedrychowicz H."/>
        </authorList>
    </citation>
    <scope>NUCLEOTIDE SEQUENCE [LARGE SCALE GENOMIC DNA]</scope>
    <source>
        <strain evidence="4 5">DSM 17459</strain>
    </source>
</reference>
<sequence>MNKLEENKKKKKDALLNTAFELFITKGLQKTTISDIVQQAGVAKGTFYLYFTDKYDVRNKLISHKAGKLFYDAHEALSGTDITDFEEQLLFIVDYIINQLIENQSLLRFIAKNLSWGVFRKAIDVKVSDEEYNVYEVYYKMVEDSPKHYKNPELMLFTIVELIGGTCYSCILYKDPVPIDEYKPHLYRIIKSIMNDFAQ</sequence>
<dbReference type="PANTHER" id="PTHR43479:SF11">
    <property type="entry name" value="ACREF_ENVCD OPERON REPRESSOR-RELATED"/>
    <property type="match status" value="1"/>
</dbReference>
<accession>A0A1M4X742</accession>
<evidence type="ECO:0000256" key="2">
    <source>
        <dbReference type="PROSITE-ProRule" id="PRU00335"/>
    </source>
</evidence>
<dbReference type="PANTHER" id="PTHR43479">
    <property type="entry name" value="ACREF/ENVCD OPERON REPRESSOR-RELATED"/>
    <property type="match status" value="1"/>
</dbReference>
<evidence type="ECO:0000313" key="5">
    <source>
        <dbReference type="Proteomes" id="UP000184245"/>
    </source>
</evidence>
<dbReference type="Pfam" id="PF00440">
    <property type="entry name" value="TetR_N"/>
    <property type="match status" value="1"/>
</dbReference>
<dbReference type="InterPro" id="IPR050624">
    <property type="entry name" value="HTH-type_Tx_Regulator"/>
</dbReference>
<dbReference type="InterPro" id="IPR023772">
    <property type="entry name" value="DNA-bd_HTH_TetR-type_CS"/>
</dbReference>
<proteinExistence type="predicted"/>
<dbReference type="Gene3D" id="1.10.357.10">
    <property type="entry name" value="Tetracycline Repressor, domain 2"/>
    <property type="match status" value="1"/>
</dbReference>
<protein>
    <submittedName>
        <fullName evidence="4">Transcriptional regulator, TetR family</fullName>
    </submittedName>
</protein>
<dbReference type="EMBL" id="FQVI01000008">
    <property type="protein sequence ID" value="SHE89304.1"/>
    <property type="molecule type" value="Genomic_DNA"/>
</dbReference>
<dbReference type="STRING" id="1122155.SAMN02745158_01862"/>
<feature type="DNA-binding region" description="H-T-H motif" evidence="2">
    <location>
        <begin position="32"/>
        <end position="51"/>
    </location>
</feature>
<feature type="domain" description="HTH tetR-type" evidence="3">
    <location>
        <begin position="9"/>
        <end position="69"/>
    </location>
</feature>
<dbReference type="PROSITE" id="PS50977">
    <property type="entry name" value="HTH_TETR_2"/>
    <property type="match status" value="1"/>
</dbReference>
<keyword evidence="5" id="KW-1185">Reference proteome</keyword>
<dbReference type="OrthoDB" id="9812484at2"/>
<dbReference type="RefSeq" id="WP_072851175.1">
    <property type="nucleotide sequence ID" value="NZ_FQVI01000008.1"/>
</dbReference>
<name>A0A1M4X742_9CLOT</name>
<dbReference type="GO" id="GO:0003677">
    <property type="term" value="F:DNA binding"/>
    <property type="evidence" value="ECO:0007669"/>
    <property type="project" value="UniProtKB-UniRule"/>
</dbReference>
<dbReference type="PRINTS" id="PR00455">
    <property type="entry name" value="HTHTETR"/>
</dbReference>
<keyword evidence="1 2" id="KW-0238">DNA-binding</keyword>